<feature type="transmembrane region" description="Helical" evidence="1">
    <location>
        <begin position="133"/>
        <end position="154"/>
    </location>
</feature>
<dbReference type="InterPro" id="IPR052163">
    <property type="entry name" value="DGC-Regulatory_Protein"/>
</dbReference>
<feature type="transmembrane region" description="Helical" evidence="1">
    <location>
        <begin position="54"/>
        <end position="72"/>
    </location>
</feature>
<dbReference type="InterPro" id="IPR043128">
    <property type="entry name" value="Rev_trsase/Diguanyl_cyclase"/>
</dbReference>
<dbReference type="PANTHER" id="PTHR46663:SF2">
    <property type="entry name" value="GGDEF DOMAIN-CONTAINING PROTEIN"/>
    <property type="match status" value="1"/>
</dbReference>
<evidence type="ECO:0000259" key="2">
    <source>
        <dbReference type="PROSITE" id="PS50887"/>
    </source>
</evidence>
<dbReference type="PANTHER" id="PTHR46663">
    <property type="entry name" value="DIGUANYLATE CYCLASE DGCT-RELATED"/>
    <property type="match status" value="1"/>
</dbReference>
<feature type="transmembrane region" description="Helical" evidence="1">
    <location>
        <begin position="84"/>
        <end position="106"/>
    </location>
</feature>
<dbReference type="NCBIfam" id="TIGR00254">
    <property type="entry name" value="GGDEF"/>
    <property type="match status" value="1"/>
</dbReference>
<dbReference type="SUPFAM" id="SSF55073">
    <property type="entry name" value="Nucleotide cyclase"/>
    <property type="match status" value="1"/>
</dbReference>
<feature type="transmembrane region" description="Helical" evidence="1">
    <location>
        <begin position="29"/>
        <end position="48"/>
    </location>
</feature>
<evidence type="ECO:0000256" key="1">
    <source>
        <dbReference type="SAM" id="Phobius"/>
    </source>
</evidence>
<comment type="caution">
    <text evidence="3">The sequence shown here is derived from an EMBL/GenBank/DDBJ whole genome shotgun (WGS) entry which is preliminary data.</text>
</comment>
<proteinExistence type="predicted"/>
<dbReference type="InterPro" id="IPR000160">
    <property type="entry name" value="GGDEF_dom"/>
</dbReference>
<feature type="domain" description="GGDEF" evidence="2">
    <location>
        <begin position="249"/>
        <end position="381"/>
    </location>
</feature>
<protein>
    <submittedName>
        <fullName evidence="3">Putative signaling protein</fullName>
    </submittedName>
</protein>
<dbReference type="InterPro" id="IPR029787">
    <property type="entry name" value="Nucleotide_cyclase"/>
</dbReference>
<dbReference type="EMBL" id="VJND01000015">
    <property type="protein sequence ID" value="TSE23885.1"/>
    <property type="molecule type" value="Genomic_DNA"/>
</dbReference>
<dbReference type="SMART" id="SM00267">
    <property type="entry name" value="GGDEF"/>
    <property type="match status" value="1"/>
</dbReference>
<name>A0A554WK08_9BURK</name>
<dbReference type="AlphaFoldDB" id="A0A554WK08"/>
<keyword evidence="1" id="KW-1133">Transmembrane helix</keyword>
<organism evidence="3 4">
    <name type="scientific">Tepidimonas sediminis</name>
    <dbReference type="NCBI Taxonomy" id="2588941"/>
    <lineage>
        <taxon>Bacteria</taxon>
        <taxon>Pseudomonadati</taxon>
        <taxon>Pseudomonadota</taxon>
        <taxon>Betaproteobacteria</taxon>
        <taxon>Burkholderiales</taxon>
        <taxon>Tepidimonas</taxon>
    </lineage>
</organism>
<dbReference type="CDD" id="cd01949">
    <property type="entry name" value="GGDEF"/>
    <property type="match status" value="1"/>
</dbReference>
<evidence type="ECO:0000313" key="4">
    <source>
        <dbReference type="Proteomes" id="UP000320225"/>
    </source>
</evidence>
<evidence type="ECO:0000313" key="3">
    <source>
        <dbReference type="EMBL" id="TSE23885.1"/>
    </source>
</evidence>
<dbReference type="Gene3D" id="3.30.70.270">
    <property type="match status" value="1"/>
</dbReference>
<feature type="transmembrane region" description="Helical" evidence="1">
    <location>
        <begin position="166"/>
        <end position="184"/>
    </location>
</feature>
<keyword evidence="4" id="KW-1185">Reference proteome</keyword>
<keyword evidence="1" id="KW-0472">Membrane</keyword>
<accession>A0A554WK08</accession>
<feature type="transmembrane region" description="Helical" evidence="1">
    <location>
        <begin position="112"/>
        <end position="128"/>
    </location>
</feature>
<dbReference type="Proteomes" id="UP000320225">
    <property type="component" value="Unassembled WGS sequence"/>
</dbReference>
<gene>
    <name evidence="3" type="ORF">Tsedi_02137</name>
</gene>
<dbReference type="PROSITE" id="PS50887">
    <property type="entry name" value="GGDEF"/>
    <property type="match status" value="1"/>
</dbReference>
<sequence length="381" mass="42317">MDVTPAGSDARDAYERELGPQRIRTAREFAVLGATLYALFGILDWWAIPSALHAVWLVRAVVVAWLLGLLALTRWPGFLGHYPAIMVTSFVVVGLGIEVMVLLAGPHDLARWLYYTGLILVVMALYTFTYLPVWILGGVGFGLVVLYLLIAVGAQRMTGPGDAEALLAHAFFFVSANIIGVIAARQRQRLLHEGFWLRQRLRGELQRTVREKELTEWRALRDPLTGLANREALMRQLRARLAAVRQGRGQVVVLFVDLDGFKQVNDQLGHAVGDEVLRIVARRLERCVRDRDLVARLGGDEFAVVLWLEDGGDEAVVQRVAQAIEEAAAQPIVEPDVPLPLGASVGVARHPQDGEEAAQLLRVADARMYEVKARRHQRLGR</sequence>
<dbReference type="Pfam" id="PF00990">
    <property type="entry name" value="GGDEF"/>
    <property type="match status" value="1"/>
</dbReference>
<reference evidence="3 4" key="1">
    <citation type="submission" date="2019-07" db="EMBL/GenBank/DDBJ databases">
        <title>Tepidimonas sediminis YIM 72259 draft genome.</title>
        <authorList>
            <person name="Da Costa M.S."/>
            <person name="Froufe H.J.C."/>
            <person name="Egas C."/>
            <person name="Albuquerque L."/>
        </authorList>
    </citation>
    <scope>NUCLEOTIDE SEQUENCE [LARGE SCALE GENOMIC DNA]</scope>
    <source>
        <strain evidence="3 4">YIM 72259</strain>
    </source>
</reference>
<dbReference type="OrthoDB" id="9813903at2"/>
<keyword evidence="1" id="KW-0812">Transmembrane</keyword>
<dbReference type="RefSeq" id="WP_143896479.1">
    <property type="nucleotide sequence ID" value="NZ_VJND01000015.1"/>
</dbReference>